<feature type="domain" description="SMODS and SLOG-associating 2TM effector" evidence="3">
    <location>
        <begin position="760"/>
        <end position="881"/>
    </location>
</feature>
<evidence type="ECO:0000256" key="2">
    <source>
        <dbReference type="SAM" id="Phobius"/>
    </source>
</evidence>
<evidence type="ECO:0000313" key="5">
    <source>
        <dbReference type="Proteomes" id="UP000604046"/>
    </source>
</evidence>
<keyword evidence="2" id="KW-0472">Membrane</keyword>
<dbReference type="EMBL" id="CAJNDS010002285">
    <property type="protein sequence ID" value="CAE7411170.1"/>
    <property type="molecule type" value="Genomic_DNA"/>
</dbReference>
<accession>A0A812QZV2</accession>
<evidence type="ECO:0000256" key="1">
    <source>
        <dbReference type="SAM" id="MobiDB-lite"/>
    </source>
</evidence>
<proteinExistence type="predicted"/>
<sequence length="912" mass="102438">MQKLLEKFPMHRKPKMVINLCVSKGFSEHVNSCAWFTQALYPGLVANNPPFTEEDRESEALERLDRFMADIILPLAVETNALIFCSGISKMCVLTSSLTRVVAACGHRWLRDMPFTMIYTTPHLVQLFASDSGKESEKALFWRELAQVCKPWKDRLGDFQNAFNRRQSTMPLPSMDFDLDERAVNFLIVDSLGVPSSKKDALLGQCGPYNHLMTQLVGLLWRSLPVLALKTGGGDRAFGGSSLSGVTDPSTLQAAYNFAAAGMPVLWIDMRKRKETKEKAQDDAGRKKAFQRTRSSTRDLEVQVKEKKEGYFWTLGSRPAGQASGTLTPADKAKAAKDFIENAMKSFTEHLQKLEKKGKTETLDACSIAYFRHVCETAQASSREVSLLARHLAEETFLHVFLQHPPEGCQCECEPCQGARALKGKQKPRWQRKALGGVQNEPQEGHGEGSDAGAVLSKGACPPEGIQSQPEEEHGNGNDAVECELCRKACKEAMWSPKAFGPHIEATMLCARLILSSPKTYQVNLHDNLEESVGKKLRSLATANRLPQRNPQESAPLLRKAWRDFKVAMRMADIYKRRSKILTAAQLLNGWLIIFVTALSAEAYGRSDGADSFNVLSQVNFGLASVATIIVSCNSLLNTRARWQQLRLHACQLKGLIWRYRTRVEPFHISASSGVNDPEIKFREEICRWRYSILSAADLESTTFEKEWARIPMEDCPDEQDLDRLIQEPDPLAEEEDREVHIESEDCYKQFFSPVAPDDYVKERIKRAIAFARRKIPPNERMHFIFQMLVVSLTIVGTVISFMGMQRWLTISVSLAGCCAAWTDFQDYGRKATRHTWTVQALEQTLTWWQSLTGVEQASVDNISNMIKSSEAAILAETAAWMSTPASETTVSDMEARKKKDPKRATLRADTE</sequence>
<feature type="region of interest" description="Disordered" evidence="1">
    <location>
        <begin position="276"/>
        <end position="299"/>
    </location>
</feature>
<evidence type="ECO:0000259" key="3">
    <source>
        <dbReference type="Pfam" id="PF18181"/>
    </source>
</evidence>
<dbReference type="InterPro" id="IPR025325">
    <property type="entry name" value="DUF4231"/>
</dbReference>
<protein>
    <recommendedName>
        <fullName evidence="3">SMODS and SLOG-associating 2TM effector domain-containing protein</fullName>
    </recommendedName>
</protein>
<dbReference type="Pfam" id="PF18181">
    <property type="entry name" value="SLATT_1"/>
    <property type="match status" value="1"/>
</dbReference>
<keyword evidence="5" id="KW-1185">Reference proteome</keyword>
<name>A0A812QZV2_9DINO</name>
<feature type="transmembrane region" description="Helical" evidence="2">
    <location>
        <begin position="619"/>
        <end position="637"/>
    </location>
</feature>
<feature type="region of interest" description="Disordered" evidence="1">
    <location>
        <begin position="886"/>
        <end position="912"/>
    </location>
</feature>
<feature type="transmembrane region" description="Helical" evidence="2">
    <location>
        <begin position="581"/>
        <end position="599"/>
    </location>
</feature>
<dbReference type="NCBIfam" id="NF033634">
    <property type="entry name" value="SLATT_1"/>
    <property type="match status" value="1"/>
</dbReference>
<feature type="transmembrane region" description="Helical" evidence="2">
    <location>
        <begin position="784"/>
        <end position="802"/>
    </location>
</feature>
<reference evidence="4" key="1">
    <citation type="submission" date="2021-02" db="EMBL/GenBank/DDBJ databases">
        <authorList>
            <person name="Dougan E. K."/>
            <person name="Rhodes N."/>
            <person name="Thang M."/>
            <person name="Chan C."/>
        </authorList>
    </citation>
    <scope>NUCLEOTIDE SEQUENCE</scope>
</reference>
<organism evidence="4 5">
    <name type="scientific">Symbiodinium natans</name>
    <dbReference type="NCBI Taxonomy" id="878477"/>
    <lineage>
        <taxon>Eukaryota</taxon>
        <taxon>Sar</taxon>
        <taxon>Alveolata</taxon>
        <taxon>Dinophyceae</taxon>
        <taxon>Suessiales</taxon>
        <taxon>Symbiodiniaceae</taxon>
        <taxon>Symbiodinium</taxon>
    </lineage>
</organism>
<keyword evidence="2" id="KW-1133">Transmembrane helix</keyword>
<dbReference type="Pfam" id="PF14015">
    <property type="entry name" value="DUF4231"/>
    <property type="match status" value="1"/>
</dbReference>
<keyword evidence="2" id="KW-0812">Transmembrane</keyword>
<gene>
    <name evidence="4" type="ORF">SNAT2548_LOCUS22365</name>
</gene>
<dbReference type="Proteomes" id="UP000604046">
    <property type="component" value="Unassembled WGS sequence"/>
</dbReference>
<feature type="region of interest" description="Disordered" evidence="1">
    <location>
        <begin position="436"/>
        <end position="478"/>
    </location>
</feature>
<dbReference type="OrthoDB" id="195291at2759"/>
<comment type="caution">
    <text evidence="4">The sequence shown here is derived from an EMBL/GenBank/DDBJ whole genome shotgun (WGS) entry which is preliminary data.</text>
</comment>
<feature type="compositionally biased region" description="Basic and acidic residues" evidence="1">
    <location>
        <begin position="894"/>
        <end position="912"/>
    </location>
</feature>
<evidence type="ECO:0000313" key="4">
    <source>
        <dbReference type="EMBL" id="CAE7411170.1"/>
    </source>
</evidence>
<dbReference type="InterPro" id="IPR040884">
    <property type="entry name" value="SLATT_1"/>
</dbReference>
<dbReference type="AlphaFoldDB" id="A0A812QZV2"/>
<feature type="compositionally biased region" description="Basic and acidic residues" evidence="1">
    <location>
        <begin position="276"/>
        <end position="286"/>
    </location>
</feature>